<accession>A0A3D3R3B1</accession>
<comment type="caution">
    <text evidence="3">The sequence shown here is derived from an EMBL/GenBank/DDBJ whole genome shotgun (WGS) entry which is preliminary data.</text>
</comment>
<dbReference type="SUPFAM" id="SSF53383">
    <property type="entry name" value="PLP-dependent transferases"/>
    <property type="match status" value="1"/>
</dbReference>
<keyword evidence="2" id="KW-0663">Pyridoxal phosphate</keyword>
<gene>
    <name evidence="3" type="ORF">DIT97_09760</name>
</gene>
<dbReference type="PANTHER" id="PTHR43277:SF3">
    <property type="entry name" value="DECARBOXYLASE, PUTATIVE-RELATED"/>
    <property type="match status" value="1"/>
</dbReference>
<dbReference type="PANTHER" id="PTHR43277">
    <property type="entry name" value="ARGININE DECARBOXYLASE"/>
    <property type="match status" value="1"/>
</dbReference>
<organism evidence="3 4">
    <name type="scientific">Gimesia maris</name>
    <dbReference type="NCBI Taxonomy" id="122"/>
    <lineage>
        <taxon>Bacteria</taxon>
        <taxon>Pseudomonadati</taxon>
        <taxon>Planctomycetota</taxon>
        <taxon>Planctomycetia</taxon>
        <taxon>Planctomycetales</taxon>
        <taxon>Planctomycetaceae</taxon>
        <taxon>Gimesia</taxon>
    </lineage>
</organism>
<comment type="cofactor">
    <cofactor evidence="1">
        <name>pyridoxal 5'-phosphate</name>
        <dbReference type="ChEBI" id="CHEBI:597326"/>
    </cofactor>
</comment>
<evidence type="ECO:0000256" key="1">
    <source>
        <dbReference type="ARBA" id="ARBA00001933"/>
    </source>
</evidence>
<name>A0A3D3R3B1_9PLAN</name>
<dbReference type="EMBL" id="DQAY01000056">
    <property type="protein sequence ID" value="HCO23313.1"/>
    <property type="molecule type" value="Genomic_DNA"/>
</dbReference>
<proteinExistence type="predicted"/>
<dbReference type="InterPro" id="IPR015424">
    <property type="entry name" value="PyrdxlP-dep_Trfase"/>
</dbReference>
<sequence length="130" mass="14998">MFHGNNRLVEEINRSHFAILTTSPSYPILASLELAREQIVEEGTMRIDESLRLADALRCQFQTDAKSDRYRVIESNSILDNYTIVDPLKIVLDITTATKSPDYLRRHLLEKYGIYVKQISEKSILIDIVE</sequence>
<evidence type="ECO:0000313" key="3">
    <source>
        <dbReference type="EMBL" id="HCO23313.1"/>
    </source>
</evidence>
<evidence type="ECO:0000256" key="2">
    <source>
        <dbReference type="ARBA" id="ARBA00022898"/>
    </source>
</evidence>
<protein>
    <submittedName>
        <fullName evidence="3">Uncharacterized protein</fullName>
    </submittedName>
</protein>
<dbReference type="InterPro" id="IPR052357">
    <property type="entry name" value="Orn_Lys_Arg_decarboxylase-I"/>
</dbReference>
<dbReference type="AlphaFoldDB" id="A0A3D3R3B1"/>
<dbReference type="Proteomes" id="UP000263642">
    <property type="component" value="Unassembled WGS sequence"/>
</dbReference>
<evidence type="ECO:0000313" key="4">
    <source>
        <dbReference type="Proteomes" id="UP000263642"/>
    </source>
</evidence>
<dbReference type="Gene3D" id="3.90.1150.150">
    <property type="match status" value="1"/>
</dbReference>
<reference evidence="3 4" key="1">
    <citation type="journal article" date="2018" name="Nat. Biotechnol.">
        <title>A standardized bacterial taxonomy based on genome phylogeny substantially revises the tree of life.</title>
        <authorList>
            <person name="Parks D.H."/>
            <person name="Chuvochina M."/>
            <person name="Waite D.W."/>
            <person name="Rinke C."/>
            <person name="Skarshewski A."/>
            <person name="Chaumeil P.A."/>
            <person name="Hugenholtz P."/>
        </authorList>
    </citation>
    <scope>NUCLEOTIDE SEQUENCE [LARGE SCALE GENOMIC DNA]</scope>
    <source>
        <strain evidence="3">UBA9375</strain>
    </source>
</reference>